<dbReference type="PIRSF" id="PIRSF031032">
    <property type="entry name" value="TMP_97_prd"/>
    <property type="match status" value="1"/>
</dbReference>
<keyword evidence="10" id="KW-1185">Reference proteome</keyword>
<gene>
    <name evidence="9" type="ORF">NKR23_g8632</name>
</gene>
<comment type="similarity">
    <text evidence="2">Belongs to the TMEM97/sigma-2 receptor family.</text>
</comment>
<accession>A0AA38RSJ7</accession>
<dbReference type="PROSITE" id="PS51751">
    <property type="entry name" value="EXPERA"/>
    <property type="match status" value="1"/>
</dbReference>
<evidence type="ECO:0000256" key="7">
    <source>
        <dbReference type="PIRNR" id="PIRNR031032"/>
    </source>
</evidence>
<dbReference type="PANTHER" id="PTHR31204:SF1">
    <property type="entry name" value="SIGMA INTRACELLULAR RECEPTOR 2"/>
    <property type="match status" value="1"/>
</dbReference>
<dbReference type="PANTHER" id="PTHR31204">
    <property type="entry name" value="SIGMA INTRACELLULAR RECEPTOR 2"/>
    <property type="match status" value="1"/>
</dbReference>
<comment type="subcellular location">
    <subcellularLocation>
        <location evidence="1">Endoplasmic reticulum membrane</location>
        <topology evidence="1">Multi-pass membrane protein</topology>
    </subcellularLocation>
</comment>
<dbReference type="Proteomes" id="UP001174694">
    <property type="component" value="Unassembled WGS sequence"/>
</dbReference>
<keyword evidence="6 7" id="KW-0472">Membrane</keyword>
<organism evidence="9 10">
    <name type="scientific">Pleurostoma richardsiae</name>
    <dbReference type="NCBI Taxonomy" id="41990"/>
    <lineage>
        <taxon>Eukaryota</taxon>
        <taxon>Fungi</taxon>
        <taxon>Dikarya</taxon>
        <taxon>Ascomycota</taxon>
        <taxon>Pezizomycotina</taxon>
        <taxon>Sordariomycetes</taxon>
        <taxon>Sordariomycetidae</taxon>
        <taxon>Calosphaeriales</taxon>
        <taxon>Pleurostomataceae</taxon>
        <taxon>Pleurostoma</taxon>
    </lineage>
</organism>
<comment type="caution">
    <text evidence="9">The sequence shown here is derived from an EMBL/GenBank/DDBJ whole genome shotgun (WGS) entry which is preliminary data.</text>
</comment>
<feature type="domain" description="EXPERA" evidence="8">
    <location>
        <begin position="9"/>
        <end position="159"/>
    </location>
</feature>
<dbReference type="GO" id="GO:0005789">
    <property type="term" value="C:endoplasmic reticulum membrane"/>
    <property type="evidence" value="ECO:0007669"/>
    <property type="project" value="UniProtKB-SubCell"/>
</dbReference>
<evidence type="ECO:0000256" key="2">
    <source>
        <dbReference type="ARBA" id="ARBA00009096"/>
    </source>
</evidence>
<evidence type="ECO:0000256" key="1">
    <source>
        <dbReference type="ARBA" id="ARBA00004477"/>
    </source>
</evidence>
<evidence type="ECO:0000313" key="9">
    <source>
        <dbReference type="EMBL" id="KAJ9138112.1"/>
    </source>
</evidence>
<keyword evidence="3 7" id="KW-0812">Transmembrane</keyword>
<feature type="transmembrane region" description="Helical" evidence="7">
    <location>
        <begin position="105"/>
        <end position="128"/>
    </location>
</feature>
<dbReference type="InterPro" id="IPR051987">
    <property type="entry name" value="Sigma-2_receptor-like"/>
</dbReference>
<dbReference type="InterPro" id="IPR016964">
    <property type="entry name" value="Sigma2_recept"/>
</dbReference>
<feature type="transmembrane region" description="Helical" evidence="7">
    <location>
        <begin position="72"/>
        <end position="93"/>
    </location>
</feature>
<protein>
    <recommendedName>
        <fullName evidence="7">Efficient mitochondria targeting-associated protein 19</fullName>
    </recommendedName>
</protein>
<feature type="transmembrane region" description="Helical" evidence="7">
    <location>
        <begin position="148"/>
        <end position="164"/>
    </location>
</feature>
<dbReference type="EMBL" id="JANBVO010000031">
    <property type="protein sequence ID" value="KAJ9138112.1"/>
    <property type="molecule type" value="Genomic_DNA"/>
</dbReference>
<feature type="transmembrane region" description="Helical" evidence="7">
    <location>
        <begin position="12"/>
        <end position="30"/>
    </location>
</feature>
<proteinExistence type="inferred from homology"/>
<sequence length="181" mass="20895">MSASPRNWRDSFWRVWFCIHVAAILLADAVPSYPAWLYKPEGSPLHFLQLLQDAYLSMYNDPFVQEDLAPRWIRPLFAIELLFQLPVAAYASYQLRGKAGTTGPLELLLLCYAFEVALSTLLCVNDVFYWDPVEYPPEVKNDFIFKLYGPWLVTPLLLFADMYWRLFSRVSSGSDAVKKAQ</sequence>
<evidence type="ECO:0000256" key="6">
    <source>
        <dbReference type="ARBA" id="ARBA00023136"/>
    </source>
</evidence>
<dbReference type="AlphaFoldDB" id="A0AA38RSJ7"/>
<evidence type="ECO:0000256" key="3">
    <source>
        <dbReference type="ARBA" id="ARBA00022692"/>
    </source>
</evidence>
<name>A0AA38RSJ7_9PEZI</name>
<keyword evidence="4 7" id="KW-0256">Endoplasmic reticulum</keyword>
<reference evidence="9" key="1">
    <citation type="submission" date="2022-07" db="EMBL/GenBank/DDBJ databases">
        <title>Fungi with potential for degradation of polypropylene.</title>
        <authorList>
            <person name="Gostincar C."/>
        </authorList>
    </citation>
    <scope>NUCLEOTIDE SEQUENCE</scope>
    <source>
        <strain evidence="9">EXF-13308</strain>
    </source>
</reference>
<evidence type="ECO:0000259" key="8">
    <source>
        <dbReference type="PROSITE" id="PS51751"/>
    </source>
</evidence>
<evidence type="ECO:0000256" key="4">
    <source>
        <dbReference type="ARBA" id="ARBA00022824"/>
    </source>
</evidence>
<dbReference type="InterPro" id="IPR033118">
    <property type="entry name" value="EXPERA"/>
</dbReference>
<evidence type="ECO:0000256" key="5">
    <source>
        <dbReference type="ARBA" id="ARBA00022989"/>
    </source>
</evidence>
<evidence type="ECO:0000313" key="10">
    <source>
        <dbReference type="Proteomes" id="UP001174694"/>
    </source>
</evidence>
<keyword evidence="5 7" id="KW-1133">Transmembrane helix</keyword>
<dbReference type="Pfam" id="PF05241">
    <property type="entry name" value="EBP"/>
    <property type="match status" value="1"/>
</dbReference>